<keyword evidence="1" id="KW-0812">Transmembrane</keyword>
<accession>A0A5B8MDH4</accession>
<evidence type="ECO:0000313" key="3">
    <source>
        <dbReference type="Proteomes" id="UP000316726"/>
    </source>
</evidence>
<proteinExistence type="predicted"/>
<dbReference type="Proteomes" id="UP000316726">
    <property type="component" value="Chromosome 1"/>
</dbReference>
<evidence type="ECO:0000256" key="1">
    <source>
        <dbReference type="SAM" id="Phobius"/>
    </source>
</evidence>
<organism evidence="2 3">
    <name type="scientific">Chloropicon primus</name>
    <dbReference type="NCBI Taxonomy" id="1764295"/>
    <lineage>
        <taxon>Eukaryota</taxon>
        <taxon>Viridiplantae</taxon>
        <taxon>Chlorophyta</taxon>
        <taxon>Chloropicophyceae</taxon>
        <taxon>Chloropicales</taxon>
        <taxon>Chloropicaceae</taxon>
        <taxon>Chloropicon</taxon>
    </lineage>
</organism>
<sequence>MKEFRIEMALATTSLKVIDKTKEPVIEAPVQGRDKVIRQNVYELHQLILDSARPEPDRDQKHKPESLDAGMFSLILVIYVLVCLASAIANAVSEIGCLPSKASAHYTFVEVVEVMVNHLADPQGL</sequence>
<keyword evidence="1" id="KW-0472">Membrane</keyword>
<feature type="transmembrane region" description="Helical" evidence="1">
    <location>
        <begin position="71"/>
        <end position="92"/>
    </location>
</feature>
<dbReference type="EMBL" id="CP031034">
    <property type="protein sequence ID" value="QDZ18487.1"/>
    <property type="molecule type" value="Genomic_DNA"/>
</dbReference>
<protein>
    <submittedName>
        <fullName evidence="2">Uncharacterized protein</fullName>
    </submittedName>
</protein>
<reference evidence="2 3" key="1">
    <citation type="submission" date="2018-07" db="EMBL/GenBank/DDBJ databases">
        <title>The complete nuclear genome of the prasinophyte Chloropicon primus (CCMP1205).</title>
        <authorList>
            <person name="Pombert J.-F."/>
            <person name="Otis C."/>
            <person name="Turmel M."/>
            <person name="Lemieux C."/>
        </authorList>
    </citation>
    <scope>NUCLEOTIDE SEQUENCE [LARGE SCALE GENOMIC DNA]</scope>
    <source>
        <strain evidence="2 3">CCMP1205</strain>
    </source>
</reference>
<name>A0A5B8MDH4_9CHLO</name>
<evidence type="ECO:0000313" key="2">
    <source>
        <dbReference type="EMBL" id="QDZ18487.1"/>
    </source>
</evidence>
<keyword evidence="1" id="KW-1133">Transmembrane helix</keyword>
<keyword evidence="3" id="KW-1185">Reference proteome</keyword>
<gene>
    <name evidence="2" type="ORF">A3770_01p10050</name>
</gene>
<dbReference type="AlphaFoldDB" id="A0A5B8MDH4"/>